<dbReference type="Pfam" id="PF17832">
    <property type="entry name" value="Pre-PUA"/>
    <property type="match status" value="1"/>
</dbReference>
<dbReference type="InterPro" id="IPR002478">
    <property type="entry name" value="PUA"/>
</dbReference>
<feature type="domain" description="PUA" evidence="4">
    <location>
        <begin position="93"/>
        <end position="158"/>
    </location>
</feature>
<dbReference type="InterPro" id="IPR004521">
    <property type="entry name" value="Uncharacterised_CHP00451"/>
</dbReference>
<dbReference type="GO" id="GO:0001731">
    <property type="term" value="P:formation of translation preinitiation complex"/>
    <property type="evidence" value="ECO:0007669"/>
    <property type="project" value="TreeGrafter"/>
</dbReference>
<dbReference type="NCBIfam" id="TIGR00451">
    <property type="entry name" value="unchar_dom_2"/>
    <property type="match status" value="1"/>
</dbReference>
<dbReference type="VEuPathDB" id="GiardiaDB:SS50377_24293"/>
<dbReference type="AlphaFoldDB" id="V6LKF7"/>
<keyword evidence="2 3" id="KW-0963">Cytoplasm</keyword>
<sequence length="178" mass="20160">MFSEFNSKTLNQQQKLKNKDIKQVIQSLESQNPDKKDLFAELATSTVFQFKTPNRFIFIADNSQLKYFSYYNSQYAPMLRQLHKFPSLLKYVYNDGGSCRALLNGAQLMAPGIHKIDETLKVGDICALRVSEDAEALAICKLLQDPVEIMKPNRAGQATETLFILGDGLYEHGDKVKC</sequence>
<dbReference type="EMBL" id="KI546107">
    <property type="protein sequence ID" value="EST44833.1"/>
    <property type="molecule type" value="Genomic_DNA"/>
</dbReference>
<evidence type="ECO:0000313" key="7">
    <source>
        <dbReference type="EMBL" id="KAH0574338.1"/>
    </source>
</evidence>
<dbReference type="InterPro" id="IPR016437">
    <property type="entry name" value="MCT-1/Tma20"/>
</dbReference>
<proteinExistence type="predicted"/>
<evidence type="ECO:0000259" key="5">
    <source>
        <dbReference type="Pfam" id="PF17832"/>
    </source>
</evidence>
<dbReference type="PIRSF" id="PIRSF005067">
    <property type="entry name" value="Tma_RNA-bind_prd"/>
    <property type="match status" value="1"/>
</dbReference>
<dbReference type="PANTHER" id="PTHR22798:SF0">
    <property type="entry name" value="MALIGNANT T-CELL-AMPLIFIED SEQUENCE 1"/>
    <property type="match status" value="1"/>
</dbReference>
<dbReference type="PANTHER" id="PTHR22798">
    <property type="entry name" value="MCT-1 PROTEIN"/>
    <property type="match status" value="1"/>
</dbReference>
<accession>V6LKF7</accession>
<reference evidence="6 7" key="1">
    <citation type="journal article" date="2014" name="PLoS Genet.">
        <title>The Genome of Spironucleus salmonicida Highlights a Fish Pathogen Adapted to Fluctuating Environments.</title>
        <authorList>
            <person name="Xu F."/>
            <person name="Jerlstrom-Hultqvist J."/>
            <person name="Einarsson E."/>
            <person name="Astvaldsson A."/>
            <person name="Svard S.G."/>
            <person name="Andersson J.O."/>
        </authorList>
    </citation>
    <scope>NUCLEOTIDE SEQUENCE</scope>
    <source>
        <strain evidence="7">ATCC 50377</strain>
    </source>
</reference>
<reference evidence="7" key="2">
    <citation type="submission" date="2020-12" db="EMBL/GenBank/DDBJ databases">
        <title>New Spironucleus salmonicida genome in near-complete chromosomes.</title>
        <authorList>
            <person name="Xu F."/>
            <person name="Kurt Z."/>
            <person name="Jimenez-Gonzalez A."/>
            <person name="Astvaldsson A."/>
            <person name="Andersson J.O."/>
            <person name="Svard S.G."/>
        </authorList>
    </citation>
    <scope>NUCLEOTIDE SEQUENCE</scope>
    <source>
        <strain evidence="7">ATCC 50377</strain>
    </source>
</reference>
<dbReference type="InterPro" id="IPR041366">
    <property type="entry name" value="Pre-PUA"/>
</dbReference>
<dbReference type="Pfam" id="PF01472">
    <property type="entry name" value="PUA"/>
    <property type="match status" value="1"/>
</dbReference>
<gene>
    <name evidence="6" type="ORF">SS50377_15279</name>
    <name evidence="7" type="ORF">SS50377_24293</name>
</gene>
<evidence type="ECO:0000256" key="1">
    <source>
        <dbReference type="ARBA" id="ARBA00004496"/>
    </source>
</evidence>
<keyword evidence="8" id="KW-1185">Reference proteome</keyword>
<comment type="subcellular location">
    <subcellularLocation>
        <location evidence="1 3">Cytoplasm</location>
    </subcellularLocation>
</comment>
<dbReference type="EMBL" id="AUWU02000004">
    <property type="protein sequence ID" value="KAH0574338.1"/>
    <property type="molecule type" value="Genomic_DNA"/>
</dbReference>
<name>V6LKF7_9EUKA</name>
<dbReference type="GO" id="GO:0003723">
    <property type="term" value="F:RNA binding"/>
    <property type="evidence" value="ECO:0007669"/>
    <property type="project" value="InterPro"/>
</dbReference>
<evidence type="ECO:0000313" key="6">
    <source>
        <dbReference type="EMBL" id="EST44833.1"/>
    </source>
</evidence>
<dbReference type="Gene3D" id="3.10.400.20">
    <property type="match status" value="1"/>
</dbReference>
<dbReference type="GO" id="GO:0005737">
    <property type="term" value="C:cytoplasm"/>
    <property type="evidence" value="ECO:0007669"/>
    <property type="project" value="UniProtKB-SubCell"/>
</dbReference>
<evidence type="ECO:0000256" key="2">
    <source>
        <dbReference type="ARBA" id="ARBA00022490"/>
    </source>
</evidence>
<evidence type="ECO:0000313" key="8">
    <source>
        <dbReference type="Proteomes" id="UP000018208"/>
    </source>
</evidence>
<dbReference type="SUPFAM" id="SSF88697">
    <property type="entry name" value="PUA domain-like"/>
    <property type="match status" value="1"/>
</dbReference>
<dbReference type="PROSITE" id="PS50890">
    <property type="entry name" value="PUA"/>
    <property type="match status" value="1"/>
</dbReference>
<organism evidence="6">
    <name type="scientific">Spironucleus salmonicida</name>
    <dbReference type="NCBI Taxonomy" id="348837"/>
    <lineage>
        <taxon>Eukaryota</taxon>
        <taxon>Metamonada</taxon>
        <taxon>Diplomonadida</taxon>
        <taxon>Hexamitidae</taxon>
        <taxon>Hexamitinae</taxon>
        <taxon>Spironucleus</taxon>
    </lineage>
</organism>
<evidence type="ECO:0000259" key="4">
    <source>
        <dbReference type="Pfam" id="PF01472"/>
    </source>
</evidence>
<protein>
    <submittedName>
        <fullName evidence="6">MCT-1 protein-like protein</fullName>
    </submittedName>
</protein>
<dbReference type="InterPro" id="IPR015947">
    <property type="entry name" value="PUA-like_sf"/>
</dbReference>
<feature type="domain" description="Pre-PUA" evidence="5">
    <location>
        <begin position="7"/>
        <end position="86"/>
    </location>
</feature>
<dbReference type="OrthoDB" id="10249667at2759"/>
<evidence type="ECO:0000256" key="3">
    <source>
        <dbReference type="PIRNR" id="PIRNR005067"/>
    </source>
</evidence>
<dbReference type="Proteomes" id="UP000018208">
    <property type="component" value="Unassembled WGS sequence"/>
</dbReference>